<dbReference type="SUPFAM" id="SSF46689">
    <property type="entry name" value="Homeodomain-like"/>
    <property type="match status" value="2"/>
</dbReference>
<evidence type="ECO:0000259" key="4">
    <source>
        <dbReference type="PROSITE" id="PS01124"/>
    </source>
</evidence>
<dbReference type="GO" id="GO:0003700">
    <property type="term" value="F:DNA-binding transcription factor activity"/>
    <property type="evidence" value="ECO:0007669"/>
    <property type="project" value="InterPro"/>
</dbReference>
<dbReference type="InterPro" id="IPR009057">
    <property type="entry name" value="Homeodomain-like_sf"/>
</dbReference>
<dbReference type="Gene3D" id="2.60.120.10">
    <property type="entry name" value="Jelly Rolls"/>
    <property type="match status" value="1"/>
</dbReference>
<dbReference type="AlphaFoldDB" id="A0A511ND15"/>
<dbReference type="OrthoDB" id="1266582at2"/>
<evidence type="ECO:0000256" key="1">
    <source>
        <dbReference type="ARBA" id="ARBA00023015"/>
    </source>
</evidence>
<keyword evidence="6" id="KW-1185">Reference proteome</keyword>
<comment type="caution">
    <text evidence="5">The sequence shown here is derived from an EMBL/GenBank/DDBJ whole genome shotgun (WGS) entry which is preliminary data.</text>
</comment>
<dbReference type="STRING" id="1218108.GCA_000382425_00021"/>
<proteinExistence type="predicted"/>
<keyword evidence="1" id="KW-0805">Transcription regulation</keyword>
<dbReference type="InterPro" id="IPR011051">
    <property type="entry name" value="RmlC_Cupin_sf"/>
</dbReference>
<gene>
    <name evidence="5" type="ORF">EB1_00210</name>
</gene>
<keyword evidence="3" id="KW-0804">Transcription</keyword>
<dbReference type="SMART" id="SM00342">
    <property type="entry name" value="HTH_ARAC"/>
    <property type="match status" value="1"/>
</dbReference>
<dbReference type="PROSITE" id="PS01124">
    <property type="entry name" value="HTH_ARAC_FAMILY_2"/>
    <property type="match status" value="1"/>
</dbReference>
<dbReference type="GO" id="GO:0043565">
    <property type="term" value="F:sequence-specific DNA binding"/>
    <property type="evidence" value="ECO:0007669"/>
    <property type="project" value="InterPro"/>
</dbReference>
<dbReference type="InterPro" id="IPR018060">
    <property type="entry name" value="HTH_AraC"/>
</dbReference>
<sequence>MKFDQFFFNEVDKATVHFYIQHAHLDTIGTGVHQHKKAQLLYAEGGIVHIFVNDKHWYLPARCFMWIPANTPHSILTNSKSGDLYNFYFRTETEENDFYSITNIYYAGDLLREMILYTKNWNGSVTQKDTAKYDFVKAIKSILPEMESNRLPIMIQHPYPKDEKLIEIARFLMRNIEKNYTLEEIAKHFGLSTRTLSRKFKDSMGMNYVRFLRSLRITKSLELIAENQYNMYEIAMMVGYNSLSSFSNIFQKVSGIRPTEYAQLISHKS</sequence>
<feature type="domain" description="HTH araC/xylS-type" evidence="4">
    <location>
        <begin position="166"/>
        <end position="264"/>
    </location>
</feature>
<evidence type="ECO:0000256" key="3">
    <source>
        <dbReference type="ARBA" id="ARBA00023163"/>
    </source>
</evidence>
<dbReference type="InterPro" id="IPR020449">
    <property type="entry name" value="Tscrpt_reg_AraC-type_HTH"/>
</dbReference>
<dbReference type="SUPFAM" id="SSF51182">
    <property type="entry name" value="RmlC-like cupins"/>
    <property type="match status" value="1"/>
</dbReference>
<dbReference type="Gene3D" id="1.10.10.60">
    <property type="entry name" value="Homeodomain-like"/>
    <property type="match status" value="2"/>
</dbReference>
<dbReference type="PANTHER" id="PTHR11019:SF199">
    <property type="entry name" value="HTH-TYPE TRANSCRIPTIONAL REGULATOR NIMR"/>
    <property type="match status" value="1"/>
</dbReference>
<dbReference type="RefSeq" id="WP_019973517.1">
    <property type="nucleotide sequence ID" value="NZ_BJXC01000001.1"/>
</dbReference>
<dbReference type="EMBL" id="BJXC01000001">
    <property type="protein sequence ID" value="GEM50231.1"/>
    <property type="molecule type" value="Genomic_DNA"/>
</dbReference>
<protein>
    <submittedName>
        <fullName evidence="5">AraC family transcriptional regulator</fullName>
    </submittedName>
</protein>
<dbReference type="InterPro" id="IPR003313">
    <property type="entry name" value="AraC-bd"/>
</dbReference>
<dbReference type="Proteomes" id="UP000321245">
    <property type="component" value="Unassembled WGS sequence"/>
</dbReference>
<reference evidence="5 6" key="1">
    <citation type="submission" date="2019-07" db="EMBL/GenBank/DDBJ databases">
        <title>Whole genome shotgun sequence of Empedobacter brevis NBRC 14943.</title>
        <authorList>
            <person name="Hosoyama A."/>
            <person name="Uohara A."/>
            <person name="Ohji S."/>
            <person name="Ichikawa N."/>
        </authorList>
    </citation>
    <scope>NUCLEOTIDE SEQUENCE [LARGE SCALE GENOMIC DNA]</scope>
    <source>
        <strain evidence="5 6">NBRC 14943</strain>
    </source>
</reference>
<keyword evidence="2" id="KW-0238">DNA-binding</keyword>
<dbReference type="InterPro" id="IPR014710">
    <property type="entry name" value="RmlC-like_jellyroll"/>
</dbReference>
<dbReference type="Pfam" id="PF02311">
    <property type="entry name" value="AraC_binding"/>
    <property type="match status" value="1"/>
</dbReference>
<dbReference type="GeneID" id="84648330"/>
<evidence type="ECO:0000256" key="2">
    <source>
        <dbReference type="ARBA" id="ARBA00023125"/>
    </source>
</evidence>
<accession>A0A511ND15</accession>
<name>A0A511ND15_9FLAO</name>
<dbReference type="PANTHER" id="PTHR11019">
    <property type="entry name" value="HTH-TYPE TRANSCRIPTIONAL REGULATOR NIMR"/>
    <property type="match status" value="1"/>
</dbReference>
<dbReference type="PRINTS" id="PR00032">
    <property type="entry name" value="HTHARAC"/>
</dbReference>
<evidence type="ECO:0000313" key="5">
    <source>
        <dbReference type="EMBL" id="GEM50231.1"/>
    </source>
</evidence>
<evidence type="ECO:0000313" key="6">
    <source>
        <dbReference type="Proteomes" id="UP000321245"/>
    </source>
</evidence>
<dbReference type="Pfam" id="PF12833">
    <property type="entry name" value="HTH_18"/>
    <property type="match status" value="1"/>
</dbReference>
<organism evidence="5 6">
    <name type="scientific">Empedobacter brevis NBRC 14943 = ATCC 43319</name>
    <dbReference type="NCBI Taxonomy" id="1218108"/>
    <lineage>
        <taxon>Bacteria</taxon>
        <taxon>Pseudomonadati</taxon>
        <taxon>Bacteroidota</taxon>
        <taxon>Flavobacteriia</taxon>
        <taxon>Flavobacteriales</taxon>
        <taxon>Weeksellaceae</taxon>
        <taxon>Empedobacter</taxon>
    </lineage>
</organism>